<dbReference type="GO" id="GO:0005524">
    <property type="term" value="F:ATP binding"/>
    <property type="evidence" value="ECO:0007669"/>
    <property type="project" value="UniProtKB-KW"/>
</dbReference>
<dbReference type="RefSeq" id="WP_013855626.1">
    <property type="nucleotide sequence ID" value="NZ_CP020534.1"/>
</dbReference>
<comment type="caution">
    <text evidence="4">The sequence shown here is derived from an EMBL/GenBank/DDBJ whole genome shotgun (WGS) entry which is preliminary data.</text>
</comment>
<evidence type="ECO:0000256" key="1">
    <source>
        <dbReference type="ARBA" id="ARBA00022741"/>
    </source>
</evidence>
<feature type="domain" description="Zeta toxin" evidence="3">
    <location>
        <begin position="79"/>
        <end position="274"/>
    </location>
</feature>
<dbReference type="Gene3D" id="3.40.50.300">
    <property type="entry name" value="P-loop containing nucleotide triphosphate hydrolases"/>
    <property type="match status" value="1"/>
</dbReference>
<evidence type="ECO:0000259" key="3">
    <source>
        <dbReference type="Pfam" id="PF06414"/>
    </source>
</evidence>
<dbReference type="InterPro" id="IPR010488">
    <property type="entry name" value="Zeta_toxin_domain"/>
</dbReference>
<protein>
    <recommendedName>
        <fullName evidence="3">Zeta toxin domain-containing protein</fullName>
    </recommendedName>
</protein>
<evidence type="ECO:0000256" key="2">
    <source>
        <dbReference type="ARBA" id="ARBA00022840"/>
    </source>
</evidence>
<dbReference type="Proteomes" id="UP000722957">
    <property type="component" value="Unassembled WGS sequence"/>
</dbReference>
<evidence type="ECO:0000313" key="5">
    <source>
        <dbReference type="Proteomes" id="UP000722957"/>
    </source>
</evidence>
<dbReference type="KEGG" id="vau:VANGNB10_cI2669c"/>
<sequence>MKTSFTFTVPQSYSLERATSLQEPFFVKQVKNVPVSATQSALELRQRRVKDMDDNRFLSEPSDKINLLKHVQEKLCQGVTPQEQPSAFVVTGQMGAGKSTAIKACSSQLKNNCVVVDYDELKKYIPGYSELASNGHPSTVSNCQQTALFLCEGLIKYGLEKKFNMVIQRSMLDQQHSILHVLDDCKKHGFKTHLTVLAVDKSLSMMGVFTRYESALKSIREGKLVPDGARRTPLNKHDEAYSDMESVEKFQELLPLLDTITVTSRAGIELYTGKNPDEIVKALQDGRTASKNDKHLQMEAFNTLIGLVRYNVQFPNYDYN</sequence>
<keyword evidence="1" id="KW-0547">Nucleotide-binding</keyword>
<dbReference type="AlphaFoldDB" id="A0AAW4AUC1"/>
<keyword evidence="2" id="KW-0067">ATP-binding</keyword>
<dbReference type="SUPFAM" id="SSF52540">
    <property type="entry name" value="P-loop containing nucleoside triphosphate hydrolases"/>
    <property type="match status" value="1"/>
</dbReference>
<reference evidence="4 5" key="1">
    <citation type="journal article" date="2021" name="PeerJ">
        <title>Analysis of 44 Vibrio anguillarum genomes reveals high genetic diversity.</title>
        <authorList>
            <person name="Hansen M.J."/>
            <person name="Dalsgaard I."/>
        </authorList>
    </citation>
    <scope>NUCLEOTIDE SEQUENCE [LARGE SCALE GENOMIC DNA]</scope>
    <source>
        <strain evidence="4 5">17-16730-2A</strain>
    </source>
</reference>
<gene>
    <name evidence="4" type="ORF">EAY07_13860</name>
</gene>
<dbReference type="InterPro" id="IPR027417">
    <property type="entry name" value="P-loop_NTPase"/>
</dbReference>
<dbReference type="Pfam" id="PF06414">
    <property type="entry name" value="Zeta_toxin"/>
    <property type="match status" value="1"/>
</dbReference>
<organism evidence="4 5">
    <name type="scientific">Vibrio anguillarum</name>
    <name type="common">Listonella anguillarum</name>
    <dbReference type="NCBI Taxonomy" id="55601"/>
    <lineage>
        <taxon>Bacteria</taxon>
        <taxon>Pseudomonadati</taxon>
        <taxon>Pseudomonadota</taxon>
        <taxon>Gammaproteobacteria</taxon>
        <taxon>Vibrionales</taxon>
        <taxon>Vibrionaceae</taxon>
        <taxon>Vibrio</taxon>
    </lineage>
</organism>
<name>A0AAW4AUC1_VIBAN</name>
<dbReference type="GO" id="GO:0016301">
    <property type="term" value="F:kinase activity"/>
    <property type="evidence" value="ECO:0007669"/>
    <property type="project" value="InterPro"/>
</dbReference>
<accession>A0AAW4AUC1</accession>
<dbReference type="EMBL" id="RDOM01000038">
    <property type="protein sequence ID" value="MBF4273096.1"/>
    <property type="molecule type" value="Genomic_DNA"/>
</dbReference>
<evidence type="ECO:0000313" key="4">
    <source>
        <dbReference type="EMBL" id="MBF4273096.1"/>
    </source>
</evidence>
<proteinExistence type="predicted"/>